<dbReference type="GeneID" id="30026954"/>
<gene>
    <name evidence="2" type="ORF">METBIDRAFT_114121</name>
</gene>
<evidence type="ECO:0000313" key="2">
    <source>
        <dbReference type="EMBL" id="OBA23840.1"/>
    </source>
</evidence>
<protein>
    <submittedName>
        <fullName evidence="2">Uncharacterized protein</fullName>
    </submittedName>
</protein>
<evidence type="ECO:0000313" key="3">
    <source>
        <dbReference type="Proteomes" id="UP000092555"/>
    </source>
</evidence>
<dbReference type="Proteomes" id="UP000092555">
    <property type="component" value="Unassembled WGS sequence"/>
</dbReference>
<dbReference type="AlphaFoldDB" id="A0A1A0HIK0"/>
<dbReference type="InterPro" id="IPR035189">
    <property type="entry name" value="Std1/Mth1"/>
</dbReference>
<dbReference type="OrthoDB" id="4088889at2759"/>
<sequence length="390" mass="43415">MGLLDFLALGTGAASENIPTFRRGSGRDAVDLQVRSLLYLFKRLRVNRLASFSLGETLKYTDGKLWDQLLISHEAEIKKLDKAYNLSGFQKVLVEDEHRVLIDWPKNKFRALCILSEYPAMSLNSSNAAFEENALPVFLDYKERSTHSFAFSILPVKTSTSTRDLALDLAQSLLYYEHHSYVSLMSRLQTAEKAIAKFCGADIKMVELSEATKADIVHEYLKQLAFLVQLVRIYQQYVNPKDSETPLSSPKKAAVADQPRALRPAKSFLQLPNAASSPLRPSLSPKKSMASLSGSPKKLMGDISSGNPDVSPRKQLQARPSISSFRANEIYNPVTSPPISCTNSENKRMGSGVLLSHLSESGRETTELWEKCKASIREKLAKEKEQLGKA</sequence>
<comment type="caution">
    <text evidence="2">The sequence shown here is derived from an EMBL/GenBank/DDBJ whole genome shotgun (WGS) entry which is preliminary data.</text>
</comment>
<dbReference type="STRING" id="869754.A0A1A0HIK0"/>
<reference evidence="2 3" key="1">
    <citation type="submission" date="2016-05" db="EMBL/GenBank/DDBJ databases">
        <title>Comparative genomics of biotechnologically important yeasts.</title>
        <authorList>
            <consortium name="DOE Joint Genome Institute"/>
            <person name="Riley R."/>
            <person name="Haridas S."/>
            <person name="Wolfe K.H."/>
            <person name="Lopes M.R."/>
            <person name="Hittinger C.T."/>
            <person name="Goker M."/>
            <person name="Salamov A."/>
            <person name="Wisecaver J."/>
            <person name="Long T.M."/>
            <person name="Aerts A.L."/>
            <person name="Barry K."/>
            <person name="Choi C."/>
            <person name="Clum A."/>
            <person name="Coughlan A.Y."/>
            <person name="Deshpande S."/>
            <person name="Douglass A.P."/>
            <person name="Hanson S.J."/>
            <person name="Klenk H.-P."/>
            <person name="LaButti K."/>
            <person name="Lapidus A."/>
            <person name="Lindquist E."/>
            <person name="Lipzen A."/>
            <person name="Meier-kolthoff J.P."/>
            <person name="Ohm R.A."/>
            <person name="Otillar R.P."/>
            <person name="Pangilinan J."/>
            <person name="Peng Y."/>
            <person name="Rokas A."/>
            <person name="Rosa C.A."/>
            <person name="Scheuner C."/>
            <person name="Sibirny A.A."/>
            <person name="Slot J.C."/>
            <person name="Stielow J.B."/>
            <person name="Sun H."/>
            <person name="Kurtzman C.P."/>
            <person name="Blackwell M."/>
            <person name="Grigoriev I.V."/>
            <person name="Jeffries T.W."/>
        </authorList>
    </citation>
    <scope>NUCLEOTIDE SEQUENCE [LARGE SCALE GENOMIC DNA]</scope>
    <source>
        <strain evidence="2 3">NRRL YB-4993</strain>
    </source>
</reference>
<keyword evidence="3" id="KW-1185">Reference proteome</keyword>
<feature type="compositionally biased region" description="Low complexity" evidence="1">
    <location>
        <begin position="276"/>
        <end position="288"/>
    </location>
</feature>
<proteinExistence type="predicted"/>
<dbReference type="EMBL" id="LXTC01000001">
    <property type="protein sequence ID" value="OBA23840.1"/>
    <property type="molecule type" value="Genomic_DNA"/>
</dbReference>
<feature type="region of interest" description="Disordered" evidence="1">
    <location>
        <begin position="274"/>
        <end position="319"/>
    </location>
</feature>
<accession>A0A1A0HIK0</accession>
<dbReference type="RefSeq" id="XP_018714321.1">
    <property type="nucleotide sequence ID" value="XM_018853978.1"/>
</dbReference>
<name>A0A1A0HIK0_9ASCO</name>
<evidence type="ECO:0000256" key="1">
    <source>
        <dbReference type="SAM" id="MobiDB-lite"/>
    </source>
</evidence>
<dbReference type="Pfam" id="PF17235">
    <property type="entry name" value="STD1"/>
    <property type="match status" value="1"/>
</dbReference>
<organism evidence="2 3">
    <name type="scientific">Metschnikowia bicuspidata var. bicuspidata NRRL YB-4993</name>
    <dbReference type="NCBI Taxonomy" id="869754"/>
    <lineage>
        <taxon>Eukaryota</taxon>
        <taxon>Fungi</taxon>
        <taxon>Dikarya</taxon>
        <taxon>Ascomycota</taxon>
        <taxon>Saccharomycotina</taxon>
        <taxon>Pichiomycetes</taxon>
        <taxon>Metschnikowiaceae</taxon>
        <taxon>Metschnikowia</taxon>
    </lineage>
</organism>